<feature type="compositionally biased region" description="Pro residues" evidence="5">
    <location>
        <begin position="15"/>
        <end position="32"/>
    </location>
</feature>
<protein>
    <recommendedName>
        <fullName evidence="8">Protein RALF-like 19</fullName>
    </recommendedName>
</protein>
<dbReference type="InterPro" id="IPR008801">
    <property type="entry name" value="RALF"/>
</dbReference>
<feature type="compositionally biased region" description="Basic and acidic residues" evidence="5">
    <location>
        <begin position="50"/>
        <end position="65"/>
    </location>
</feature>
<evidence type="ECO:0000256" key="2">
    <source>
        <dbReference type="ARBA" id="ARBA00022702"/>
    </source>
</evidence>
<organism evidence="7">
    <name type="scientific">Ananas comosus var. bracteatus</name>
    <name type="common">red pineapple</name>
    <dbReference type="NCBI Taxonomy" id="296719"/>
    <lineage>
        <taxon>Eukaryota</taxon>
        <taxon>Viridiplantae</taxon>
        <taxon>Streptophyta</taxon>
        <taxon>Embryophyta</taxon>
        <taxon>Tracheophyta</taxon>
        <taxon>Spermatophyta</taxon>
        <taxon>Magnoliopsida</taxon>
        <taxon>Liliopsida</taxon>
        <taxon>Poales</taxon>
        <taxon>Bromeliaceae</taxon>
        <taxon>Bromelioideae</taxon>
        <taxon>Ananas</taxon>
    </lineage>
</organism>
<evidence type="ECO:0000256" key="1">
    <source>
        <dbReference type="ARBA" id="ARBA00009178"/>
    </source>
</evidence>
<feature type="signal peptide" evidence="6">
    <location>
        <begin position="1"/>
        <end position="16"/>
    </location>
</feature>
<evidence type="ECO:0000256" key="5">
    <source>
        <dbReference type="SAM" id="MobiDB-lite"/>
    </source>
</evidence>
<proteinExistence type="inferred from homology"/>
<evidence type="ECO:0000256" key="4">
    <source>
        <dbReference type="ARBA" id="ARBA00023157"/>
    </source>
</evidence>
<dbReference type="AlphaFoldDB" id="A0A6V7QJA1"/>
<gene>
    <name evidence="7" type="ORF">CB5_LOCUS26421</name>
</gene>
<dbReference type="EMBL" id="LR862136">
    <property type="protein sequence ID" value="CAD1843210.1"/>
    <property type="molecule type" value="Genomic_DNA"/>
</dbReference>
<dbReference type="PANTHER" id="PTHR33136:SF89">
    <property type="entry name" value="PROTEIN RALF-LIKE 19"/>
    <property type="match status" value="1"/>
</dbReference>
<dbReference type="GO" id="GO:0005179">
    <property type="term" value="F:hormone activity"/>
    <property type="evidence" value="ECO:0007669"/>
    <property type="project" value="UniProtKB-KW"/>
</dbReference>
<feature type="region of interest" description="Disordered" evidence="5">
    <location>
        <begin position="11"/>
        <end position="92"/>
    </location>
</feature>
<feature type="chain" id="PRO_5027544257" description="Protein RALF-like 19" evidence="6">
    <location>
        <begin position="17"/>
        <end position="157"/>
    </location>
</feature>
<evidence type="ECO:0000256" key="6">
    <source>
        <dbReference type="SAM" id="SignalP"/>
    </source>
</evidence>
<name>A0A6V7QJA1_ANACO</name>
<dbReference type="Pfam" id="PF05498">
    <property type="entry name" value="RALF"/>
    <property type="match status" value="1"/>
</dbReference>
<keyword evidence="2" id="KW-0372">Hormone</keyword>
<comment type="similarity">
    <text evidence="1">Belongs to the plant rapid alkalinization factor (RALF) family.</text>
</comment>
<sequence length="157" mass="17407">MALIRPVFLLLPLSSPSPSPPSQPPSMPPMPLRPRHRLGTREHRPRRGLRGGDRPADVRERHGRGECSSAEIGEDDDDDDATVEATDAEEGANVSRRGLAGAYPAGRTRFISYGALTKNRVPCSQRGHSYYNCRRRRRANPYRRGCSVITHCAGNLH</sequence>
<evidence type="ECO:0008006" key="8">
    <source>
        <dbReference type="Google" id="ProtNLM"/>
    </source>
</evidence>
<dbReference type="PANTHER" id="PTHR33136">
    <property type="entry name" value="RAPID ALKALINIZATION FACTOR-LIKE"/>
    <property type="match status" value="1"/>
</dbReference>
<keyword evidence="4" id="KW-1015">Disulfide bond</keyword>
<dbReference type="GO" id="GO:0019722">
    <property type="term" value="P:calcium-mediated signaling"/>
    <property type="evidence" value="ECO:0007669"/>
    <property type="project" value="TreeGrafter"/>
</dbReference>
<feature type="compositionally biased region" description="Acidic residues" evidence="5">
    <location>
        <begin position="72"/>
        <end position="90"/>
    </location>
</feature>
<accession>A0A6V7QJA1</accession>
<dbReference type="GO" id="GO:0009506">
    <property type="term" value="C:plasmodesma"/>
    <property type="evidence" value="ECO:0007669"/>
    <property type="project" value="TreeGrafter"/>
</dbReference>
<feature type="compositionally biased region" description="Basic residues" evidence="5">
    <location>
        <begin position="33"/>
        <end position="49"/>
    </location>
</feature>
<evidence type="ECO:0000256" key="3">
    <source>
        <dbReference type="ARBA" id="ARBA00022729"/>
    </source>
</evidence>
<keyword evidence="3 6" id="KW-0732">Signal</keyword>
<evidence type="ECO:0000313" key="7">
    <source>
        <dbReference type="EMBL" id="CAD1843210.1"/>
    </source>
</evidence>
<reference evidence="7" key="1">
    <citation type="submission" date="2020-07" db="EMBL/GenBank/DDBJ databases">
        <authorList>
            <person name="Lin J."/>
        </authorList>
    </citation>
    <scope>NUCLEOTIDE SEQUENCE</scope>
</reference>